<organism evidence="2 3">
    <name type="scientific">Rhizoctonia solani</name>
    <dbReference type="NCBI Taxonomy" id="456999"/>
    <lineage>
        <taxon>Eukaryota</taxon>
        <taxon>Fungi</taxon>
        <taxon>Dikarya</taxon>
        <taxon>Basidiomycota</taxon>
        <taxon>Agaricomycotina</taxon>
        <taxon>Agaricomycetes</taxon>
        <taxon>Cantharellales</taxon>
        <taxon>Ceratobasidiaceae</taxon>
        <taxon>Rhizoctonia</taxon>
    </lineage>
</organism>
<feature type="compositionally biased region" description="Basic and acidic residues" evidence="1">
    <location>
        <begin position="121"/>
        <end position="133"/>
    </location>
</feature>
<gene>
    <name evidence="2" type="ORF">RHS03_01803</name>
</gene>
<feature type="region of interest" description="Disordered" evidence="1">
    <location>
        <begin position="114"/>
        <end position="150"/>
    </location>
</feature>
<protein>
    <submittedName>
        <fullName evidence="2">Uncharacterized protein</fullName>
    </submittedName>
</protein>
<proteinExistence type="predicted"/>
<name>A0A8H7HY78_9AGAM</name>
<reference evidence="2" key="1">
    <citation type="submission" date="2020-09" db="EMBL/GenBank/DDBJ databases">
        <title>Comparative genome analyses of four rice-infecting Rhizoctonia solani isolates reveal extensive enrichment of homogalacturonan modification genes.</title>
        <authorList>
            <person name="Lee D.-Y."/>
            <person name="Jeon J."/>
            <person name="Kim K.-T."/>
            <person name="Cheong K."/>
            <person name="Song H."/>
            <person name="Choi G."/>
            <person name="Ko J."/>
            <person name="Opiyo S.O."/>
            <person name="Zuo S."/>
            <person name="Madhav S."/>
            <person name="Lee Y.-H."/>
            <person name="Wang G.-L."/>
        </authorList>
    </citation>
    <scope>NUCLEOTIDE SEQUENCE</scope>
    <source>
        <strain evidence="2">AG1-IA WGL</strain>
    </source>
</reference>
<dbReference type="AlphaFoldDB" id="A0A8H7HY78"/>
<accession>A0A8H7HY78</accession>
<dbReference type="Proteomes" id="UP000602905">
    <property type="component" value="Unassembled WGS sequence"/>
</dbReference>
<evidence type="ECO:0000256" key="1">
    <source>
        <dbReference type="SAM" id="MobiDB-lite"/>
    </source>
</evidence>
<dbReference type="EMBL" id="JACYCD010000047">
    <property type="protein sequence ID" value="KAF8710322.1"/>
    <property type="molecule type" value="Genomic_DNA"/>
</dbReference>
<comment type="caution">
    <text evidence="2">The sequence shown here is derived from an EMBL/GenBank/DDBJ whole genome shotgun (WGS) entry which is preliminary data.</text>
</comment>
<evidence type="ECO:0000313" key="2">
    <source>
        <dbReference type="EMBL" id="KAF8710322.1"/>
    </source>
</evidence>
<sequence length="388" mass="42916">MTRLNISSPKLARIDAKQKYDAKIRSGTSRFARATMTGAGTPTRNPTRGILPTVNINNPRSQLSLVRGDIAERGGIKFGQSSEGRALASNGTVRSHRGVSTIWKNGLALESTTTRSHVHIGRNETENEDNRSENDDDSNQGSENEHSDEIWGDERTLIDDLMGFDDHAYIRSHASSIHDKTKRQEALTDALKAHFSSLSISIRQDLLDGVAPVIDNLATTIAILRKGPDNEYQFALFFSKENIRAHYLSDRDGLTAFNQTAQNAIDTNLSLTEQFGELKDQSLVSSAYVSPYAIPLSTPFSSPSPPQTCLKSIVGRIETERACRTELCQSFKAQYREICSRIQERLARAAGEDMDRAAMVAESRANALINGKDKDKAKMRQKILKAFA</sequence>
<evidence type="ECO:0000313" key="3">
    <source>
        <dbReference type="Proteomes" id="UP000602905"/>
    </source>
</evidence>
<dbReference type="OrthoDB" id="2678231at2759"/>
<feature type="non-terminal residue" evidence="2">
    <location>
        <position position="1"/>
    </location>
</feature>